<evidence type="ECO:0000256" key="7">
    <source>
        <dbReference type="ARBA" id="ARBA00023212"/>
    </source>
</evidence>
<dbReference type="PROSITE" id="PS50067">
    <property type="entry name" value="KINESIN_MOTOR_2"/>
    <property type="match status" value="1"/>
</dbReference>
<keyword evidence="7" id="KW-0206">Cytoskeleton</keyword>
<dbReference type="InterPro" id="IPR036961">
    <property type="entry name" value="Kinesin_motor_dom_sf"/>
</dbReference>
<proteinExistence type="inferred from homology"/>
<keyword evidence="2" id="KW-0963">Cytoplasm</keyword>
<comment type="subcellular location">
    <subcellularLocation>
        <location evidence="1">Cytoplasm</location>
        <location evidence="1">Cytoskeleton</location>
    </subcellularLocation>
</comment>
<comment type="similarity">
    <text evidence="8 9">Belongs to the TRAFAC class myosin-kinesin ATPase superfamily. Kinesin family.</text>
</comment>
<dbReference type="SMART" id="SM00129">
    <property type="entry name" value="KISc"/>
    <property type="match status" value="1"/>
</dbReference>
<dbReference type="InterPro" id="IPR047149">
    <property type="entry name" value="KIF11-like"/>
</dbReference>
<dbReference type="EMBL" id="CP111023">
    <property type="protein sequence ID" value="WAR21929.1"/>
    <property type="molecule type" value="Genomic_DNA"/>
</dbReference>
<dbReference type="PANTHER" id="PTHR47970">
    <property type="entry name" value="KINESIN-LIKE PROTEIN KIF11"/>
    <property type="match status" value="1"/>
</dbReference>
<feature type="compositionally biased region" description="Polar residues" evidence="11">
    <location>
        <begin position="926"/>
        <end position="937"/>
    </location>
</feature>
<dbReference type="InterPro" id="IPR001752">
    <property type="entry name" value="Kinesin_motor_dom"/>
</dbReference>
<feature type="compositionally biased region" description="Basic and acidic residues" evidence="11">
    <location>
        <begin position="891"/>
        <end position="900"/>
    </location>
</feature>
<feature type="binding site" evidence="8">
    <location>
        <begin position="99"/>
        <end position="106"/>
    </location>
    <ligand>
        <name>ATP</name>
        <dbReference type="ChEBI" id="CHEBI:30616"/>
    </ligand>
</feature>
<keyword evidence="6 8" id="KW-0505">Motor protein</keyword>
<keyword evidence="4 8" id="KW-0547">Nucleotide-binding</keyword>
<keyword evidence="14" id="KW-1185">Reference proteome</keyword>
<dbReference type="SUPFAM" id="SSF52540">
    <property type="entry name" value="P-loop containing nucleoside triphosphate hydrolases"/>
    <property type="match status" value="1"/>
</dbReference>
<keyword evidence="5 8" id="KW-0067">ATP-binding</keyword>
<dbReference type="PRINTS" id="PR00380">
    <property type="entry name" value="KINESINHEAVY"/>
</dbReference>
<evidence type="ECO:0000256" key="6">
    <source>
        <dbReference type="ARBA" id="ARBA00023175"/>
    </source>
</evidence>
<keyword evidence="10" id="KW-0175">Coiled coil</keyword>
<dbReference type="InterPro" id="IPR027417">
    <property type="entry name" value="P-loop_NTPase"/>
</dbReference>
<dbReference type="PROSITE" id="PS00411">
    <property type="entry name" value="KINESIN_MOTOR_1"/>
    <property type="match status" value="1"/>
</dbReference>
<feature type="domain" description="Kinesin motor" evidence="12">
    <location>
        <begin position="13"/>
        <end position="329"/>
    </location>
</feature>
<evidence type="ECO:0000256" key="1">
    <source>
        <dbReference type="ARBA" id="ARBA00004245"/>
    </source>
</evidence>
<dbReference type="PANTHER" id="PTHR47970:SF12">
    <property type="entry name" value="KINESIN FAMILY MEMBER 11"/>
    <property type="match status" value="1"/>
</dbReference>
<dbReference type="Proteomes" id="UP001164746">
    <property type="component" value="Chromosome 12"/>
</dbReference>
<keyword evidence="3 9" id="KW-0493">Microtubule</keyword>
<feature type="region of interest" description="Disordered" evidence="11">
    <location>
        <begin position="873"/>
        <end position="937"/>
    </location>
</feature>
<organism evidence="13 14">
    <name type="scientific">Mya arenaria</name>
    <name type="common">Soft-shell clam</name>
    <dbReference type="NCBI Taxonomy" id="6604"/>
    <lineage>
        <taxon>Eukaryota</taxon>
        <taxon>Metazoa</taxon>
        <taxon>Spiralia</taxon>
        <taxon>Lophotrochozoa</taxon>
        <taxon>Mollusca</taxon>
        <taxon>Bivalvia</taxon>
        <taxon>Autobranchia</taxon>
        <taxon>Heteroconchia</taxon>
        <taxon>Euheterodonta</taxon>
        <taxon>Imparidentia</taxon>
        <taxon>Neoheterodontei</taxon>
        <taxon>Myida</taxon>
        <taxon>Myoidea</taxon>
        <taxon>Myidae</taxon>
        <taxon>Mya</taxon>
    </lineage>
</organism>
<evidence type="ECO:0000313" key="14">
    <source>
        <dbReference type="Proteomes" id="UP001164746"/>
    </source>
</evidence>
<dbReference type="InterPro" id="IPR019821">
    <property type="entry name" value="Kinesin_motor_CS"/>
</dbReference>
<reference evidence="13" key="1">
    <citation type="submission" date="2022-11" db="EMBL/GenBank/DDBJ databases">
        <title>Centuries of genome instability and evolution in soft-shell clam transmissible cancer (bioRxiv).</title>
        <authorList>
            <person name="Hart S.F.M."/>
            <person name="Yonemitsu M.A."/>
            <person name="Giersch R.M."/>
            <person name="Beal B.F."/>
            <person name="Arriagada G."/>
            <person name="Davis B.W."/>
            <person name="Ostrander E.A."/>
            <person name="Goff S.P."/>
            <person name="Metzger M.J."/>
        </authorList>
    </citation>
    <scope>NUCLEOTIDE SEQUENCE</scope>
    <source>
        <strain evidence="13">MELC-2E11</strain>
        <tissue evidence="13">Siphon/mantle</tissue>
    </source>
</reference>
<dbReference type="Pfam" id="PF00225">
    <property type="entry name" value="Kinesin"/>
    <property type="match status" value="2"/>
</dbReference>
<dbReference type="Gene3D" id="3.40.850.10">
    <property type="entry name" value="Kinesin motor domain"/>
    <property type="match status" value="2"/>
</dbReference>
<evidence type="ECO:0000256" key="11">
    <source>
        <dbReference type="SAM" id="MobiDB-lite"/>
    </source>
</evidence>
<gene>
    <name evidence="13" type="ORF">MAR_015903</name>
</gene>
<feature type="coiled-coil region" evidence="10">
    <location>
        <begin position="313"/>
        <end position="362"/>
    </location>
</feature>
<protein>
    <recommendedName>
        <fullName evidence="9">Kinesin-like protein</fullName>
    </recommendedName>
</protein>
<evidence type="ECO:0000256" key="3">
    <source>
        <dbReference type="ARBA" id="ARBA00022701"/>
    </source>
</evidence>
<evidence type="ECO:0000256" key="5">
    <source>
        <dbReference type="ARBA" id="ARBA00022840"/>
    </source>
</evidence>
<evidence type="ECO:0000256" key="4">
    <source>
        <dbReference type="ARBA" id="ARBA00022741"/>
    </source>
</evidence>
<evidence type="ECO:0000256" key="9">
    <source>
        <dbReference type="RuleBase" id="RU000394"/>
    </source>
</evidence>
<evidence type="ECO:0000313" key="13">
    <source>
        <dbReference type="EMBL" id="WAR21929.1"/>
    </source>
</evidence>
<evidence type="ECO:0000256" key="8">
    <source>
        <dbReference type="PROSITE-ProRule" id="PRU00283"/>
    </source>
</evidence>
<sequence length="937" mass="105871">MPPPKGCKQENQHIQVAVRLRPINSTERKQSSYSVVDGNAEKKEVTVKERLGVNPTTKTFNFDHVFPQDVKQQQVYKSIVSPIIDEVLDGYNCTIFAYGQTGTGKTFTMEGERSDDPNMSWEDDPLTGVIPRALANIFDQLQAQAVEFSVRVSFLELYNEELFDLLGSSIDPLRLKIYEDSTRKGSVIIQGLEEIVVKSKDEVRSHSVFTVTIHTKENTMEGEELLKTGKLHLVDLAGSENIGRSGAVDKRAREAGNINQSLLTLGRVITALVEHAPHVPYRESKLTRILQDSLGGRTKTSIIATISPASVNLEEYNEEIDNAMHVKLTAQDDQITELSTRIEAMTDELNKVQELFADTRVELEQTAEKLTVTRDKLGKTRSTLHETKVTLKTTELDRDSHKYLVQELTESQDTLFETANSLLNTVDEATSDVSGLHDKVERLKTVEAHNLQTLDSYEETYNTSITTLETCIQEYAEKQAEVYAENSKHIAQKVERNKTYVSQLTTQMRDLQSCLQENVTVISQHAKDTCEQNSCWANGISTGAADFKATESSRYEAIQGILGDKLTRAMTQLQDIGESHTQILELLETQRQEGETSVQAWSERLTKELGDLVGLVETHTRVQEERITGLRESLASLTDNYNSRHQVESRTKELCSETGSHLSSVQEWKSQTEKENTSKVEAIIEQKLQHTRSASTRISEVQAIATKTHEDCTTVKTDINEHVTAGQTSHDQYTERLSDSCTQHVTDLNTALNTHNTHTQALETSVQRQCDKLVDVTDRQSADLDGDVKTERGCLNWLQGATAQSAAQFMEGLNQNREDMRRYIRQEMSQDKPTGLTPVRHDFPHKRNVRRISDQQKLLDRFRSDNMVEIEEEPVDSDTELENVNAQRSNLDTKENERQGRPLGNKKMKKNFMNVTPRKTRLPLANKQSNAEQQKTE</sequence>
<accession>A0ABY7FKR3</accession>
<name>A0ABY7FKR3_MYAAR</name>
<evidence type="ECO:0000256" key="2">
    <source>
        <dbReference type="ARBA" id="ARBA00022490"/>
    </source>
</evidence>
<evidence type="ECO:0000256" key="10">
    <source>
        <dbReference type="SAM" id="Coils"/>
    </source>
</evidence>
<evidence type="ECO:0000259" key="12">
    <source>
        <dbReference type="PROSITE" id="PS50067"/>
    </source>
</evidence>